<evidence type="ECO:0000313" key="13">
    <source>
        <dbReference type="Proteomes" id="UP000016934"/>
    </source>
</evidence>
<dbReference type="SMART" id="SM00487">
    <property type="entry name" value="DEXDc"/>
    <property type="match status" value="1"/>
</dbReference>
<dbReference type="SUPFAM" id="SSF52540">
    <property type="entry name" value="P-loop containing nucleoside triphosphate hydrolases"/>
    <property type="match status" value="1"/>
</dbReference>
<keyword evidence="13" id="KW-1185">Reference proteome</keyword>
<feature type="domain" description="Helicase C-terminal" evidence="10">
    <location>
        <begin position="358"/>
        <end position="529"/>
    </location>
</feature>
<dbReference type="Gene3D" id="3.40.50.1820">
    <property type="entry name" value="alpha/beta hydrolase"/>
    <property type="match status" value="1"/>
</dbReference>
<dbReference type="GO" id="GO:0003676">
    <property type="term" value="F:nucleic acid binding"/>
    <property type="evidence" value="ECO:0007669"/>
    <property type="project" value="InterPro"/>
</dbReference>
<keyword evidence="5" id="KW-0067">ATP-binding</keyword>
<evidence type="ECO:0000256" key="4">
    <source>
        <dbReference type="ARBA" id="ARBA00022806"/>
    </source>
</evidence>
<evidence type="ECO:0000256" key="3">
    <source>
        <dbReference type="ARBA" id="ARBA00022801"/>
    </source>
</evidence>
<dbReference type="FunFam" id="3.40.50.300:FF:000008">
    <property type="entry name" value="ATP-dependent RNA helicase RhlB"/>
    <property type="match status" value="1"/>
</dbReference>
<feature type="region of interest" description="Disordered" evidence="8">
    <location>
        <begin position="1044"/>
        <end position="1063"/>
    </location>
</feature>
<keyword evidence="4" id="KW-0347">Helicase</keyword>
<dbReference type="Pfam" id="PF00271">
    <property type="entry name" value="Helicase_C"/>
    <property type="match status" value="1"/>
</dbReference>
<feature type="compositionally biased region" description="Basic and acidic residues" evidence="8">
    <location>
        <begin position="957"/>
        <end position="967"/>
    </location>
</feature>
<dbReference type="Pfam" id="PF07859">
    <property type="entry name" value="Abhydrolase_3"/>
    <property type="match status" value="1"/>
</dbReference>
<evidence type="ECO:0000256" key="7">
    <source>
        <dbReference type="PROSITE-ProRule" id="PRU00552"/>
    </source>
</evidence>
<accession>M2RFU4</accession>
<dbReference type="PROSITE" id="PS51194">
    <property type="entry name" value="HELICASE_CTER"/>
    <property type="match status" value="1"/>
</dbReference>
<name>M2RFU4_COCSN</name>
<dbReference type="PANTHER" id="PTHR47958">
    <property type="entry name" value="ATP-DEPENDENT RNA HELICASE DBP3"/>
    <property type="match status" value="1"/>
</dbReference>
<dbReference type="PROSITE" id="PS00039">
    <property type="entry name" value="DEAD_ATP_HELICASE"/>
    <property type="match status" value="1"/>
</dbReference>
<dbReference type="GeneID" id="19133670"/>
<dbReference type="CDD" id="cd18787">
    <property type="entry name" value="SF2_C_DEAD"/>
    <property type="match status" value="1"/>
</dbReference>
<dbReference type="SMART" id="SM00490">
    <property type="entry name" value="HELICc"/>
    <property type="match status" value="1"/>
</dbReference>
<dbReference type="InterPro" id="IPR000629">
    <property type="entry name" value="RNA-helicase_DEAD-box_CS"/>
</dbReference>
<evidence type="ECO:0000256" key="5">
    <source>
        <dbReference type="ARBA" id="ARBA00022840"/>
    </source>
</evidence>
<keyword evidence="2" id="KW-0547">Nucleotide-binding</keyword>
<reference evidence="12" key="2">
    <citation type="submission" date="2012-05" db="EMBL/GenBank/DDBJ databases">
        <title>Comparative genome structure, secondary metabolite and effector coding capacity across Cochliobolus pathogens.</title>
        <authorList>
            <consortium name="US DOE Joint Genome Institute (JGI-PGF)"/>
            <person name="Condon B.J."/>
            <person name="Leng Y."/>
            <person name="Wu D."/>
            <person name="Bushley K.E."/>
            <person name="Ohm R.A."/>
            <person name="Otillar R."/>
            <person name="Martin J."/>
            <person name="Schackwitz W."/>
            <person name="Grimwood J."/>
            <person name="MohdZainudin N."/>
            <person name="Xue C."/>
            <person name="Wang R."/>
            <person name="Dhillon B."/>
            <person name="Tu Z.J."/>
            <person name="Steffenson B.J."/>
            <person name="Salamov A."/>
            <person name="Sun H."/>
            <person name="Lowry S."/>
            <person name="LaButti K."/>
            <person name="Han J."/>
            <person name="Copeland A."/>
            <person name="Lindquist E."/>
            <person name="Lucas S."/>
            <person name="Barry K."/>
            <person name="Schmutz J."/>
            <person name="Baker S."/>
            <person name="Grigoriev I.V."/>
            <person name="Zhong S."/>
            <person name="Turgeon B.G."/>
        </authorList>
    </citation>
    <scope>NUCLEOTIDE SEQUENCE</scope>
    <source>
        <strain evidence="12">ND90Pr</strain>
    </source>
</reference>
<dbReference type="OMA" id="HDGITEY"/>
<evidence type="ECO:0000259" key="10">
    <source>
        <dbReference type="PROSITE" id="PS51194"/>
    </source>
</evidence>
<reference evidence="12" key="1">
    <citation type="journal article" date="2012" name="PLoS Pathog.">
        <title>Diverse lifestyles and strategies of plant pathogenesis encoded in the genomes of eighteen Dothideomycetes fungi.</title>
        <authorList>
            <person name="Ohm R.A."/>
            <person name="Feau N."/>
            <person name="Henrissat B."/>
            <person name="Schoch C.L."/>
            <person name="Horwitz B.A."/>
            <person name="Barry K.W."/>
            <person name="Condon B.J."/>
            <person name="Copeland A.C."/>
            <person name="Dhillon B."/>
            <person name="Glaser F."/>
            <person name="Hesse C.N."/>
            <person name="Kosti I."/>
            <person name="LaButti K."/>
            <person name="Lindquist E.A."/>
            <person name="Lucas S."/>
            <person name="Salamov A.A."/>
            <person name="Bradshaw R.E."/>
            <person name="Ciuffetti L."/>
            <person name="Hamelin R.C."/>
            <person name="Kema G.H.J."/>
            <person name="Lawrence C."/>
            <person name="Scott J.A."/>
            <person name="Spatafora J.W."/>
            <person name="Turgeon B.G."/>
            <person name="de Wit P.J.G.M."/>
            <person name="Zhong S."/>
            <person name="Goodwin S.B."/>
            <person name="Grigoriev I.V."/>
        </authorList>
    </citation>
    <scope>NUCLEOTIDE SEQUENCE [LARGE SCALE GENOMIC DNA]</scope>
    <source>
        <strain evidence="12">ND90Pr</strain>
    </source>
</reference>
<dbReference type="PROSITE" id="PS51192">
    <property type="entry name" value="HELICASE_ATP_BIND_1"/>
    <property type="match status" value="1"/>
</dbReference>
<dbReference type="Pfam" id="PF00270">
    <property type="entry name" value="DEAD"/>
    <property type="match status" value="1"/>
</dbReference>
<dbReference type="Gene3D" id="3.40.50.300">
    <property type="entry name" value="P-loop containing nucleotide triphosphate hydrolases"/>
    <property type="match status" value="2"/>
</dbReference>
<dbReference type="InterPro" id="IPR001650">
    <property type="entry name" value="Helicase_C-like"/>
</dbReference>
<dbReference type="InterPro" id="IPR011545">
    <property type="entry name" value="DEAD/DEAH_box_helicase_dom"/>
</dbReference>
<evidence type="ECO:0000313" key="12">
    <source>
        <dbReference type="EMBL" id="EMD65624.1"/>
    </source>
</evidence>
<dbReference type="RefSeq" id="XP_007698716.1">
    <property type="nucleotide sequence ID" value="XM_007700526.1"/>
</dbReference>
<dbReference type="PROSITE" id="PS51195">
    <property type="entry name" value="Q_MOTIF"/>
    <property type="match status" value="1"/>
</dbReference>
<dbReference type="GO" id="GO:0016787">
    <property type="term" value="F:hydrolase activity"/>
    <property type="evidence" value="ECO:0007669"/>
    <property type="project" value="UniProtKB-KW"/>
</dbReference>
<dbReference type="InterPro" id="IPR013094">
    <property type="entry name" value="AB_hydrolase_3"/>
</dbReference>
<proteinExistence type="predicted"/>
<evidence type="ECO:0000256" key="6">
    <source>
        <dbReference type="ARBA" id="ARBA00047984"/>
    </source>
</evidence>
<evidence type="ECO:0000259" key="11">
    <source>
        <dbReference type="PROSITE" id="PS51195"/>
    </source>
</evidence>
<dbReference type="SUPFAM" id="SSF53474">
    <property type="entry name" value="alpha/beta-Hydrolases"/>
    <property type="match status" value="2"/>
</dbReference>
<dbReference type="GO" id="GO:0003724">
    <property type="term" value="F:RNA helicase activity"/>
    <property type="evidence" value="ECO:0007669"/>
    <property type="project" value="UniProtKB-EC"/>
</dbReference>
<dbReference type="AlphaFoldDB" id="M2RFU4"/>
<evidence type="ECO:0000256" key="8">
    <source>
        <dbReference type="SAM" id="MobiDB-lite"/>
    </source>
</evidence>
<dbReference type="InterPro" id="IPR027417">
    <property type="entry name" value="P-loop_NTPase"/>
</dbReference>
<dbReference type="HOGENOM" id="CLU_009211_0_0_1"/>
<dbReference type="InterPro" id="IPR014014">
    <property type="entry name" value="RNA_helicase_DEAD_Q_motif"/>
</dbReference>
<evidence type="ECO:0000256" key="1">
    <source>
        <dbReference type="ARBA" id="ARBA00012552"/>
    </source>
</evidence>
<dbReference type="Proteomes" id="UP000016934">
    <property type="component" value="Unassembled WGS sequence"/>
</dbReference>
<dbReference type="KEGG" id="bsc:COCSADRAFT_189393"/>
<dbReference type="InterPro" id="IPR014001">
    <property type="entry name" value="Helicase_ATP-bd"/>
</dbReference>
<evidence type="ECO:0000256" key="2">
    <source>
        <dbReference type="ARBA" id="ARBA00022741"/>
    </source>
</evidence>
<feature type="region of interest" description="Disordered" evidence="8">
    <location>
        <begin position="944"/>
        <end position="970"/>
    </location>
</feature>
<feature type="domain" description="Helicase ATP-binding" evidence="9">
    <location>
        <begin position="150"/>
        <end position="346"/>
    </location>
</feature>
<sequence length="1122" mass="123826">MSNTDPPDTVTGAAADRAEQLAKDLARAKEAGWTNPIPFRYDTVVGGTPAADETRDTAPWLSDAAVYQWDDDFGDVGEPNPELEKMLFQDEYLQRAGSAISALSFEVTVQGPTKINPVRNFEDAGLHPIMLENVKLCQYGAPTPIQSYCIPSILTGNDVVAIAQTGSGKTAAFLIPILSKLMGKARQLAAPRPNPARYNPLTDRVRAEPLVLVVCPTRELATQTFDLTRRLCYRTMLRPCVVYGGAPTRNQREQLEMGCDILIATPGRLMDFMQNINLLSLRRLKFTVIDEADELLSSGWEEAMEKVFSGTDVNSDADHTIIMLSATFSKAARRLAKEYMEEDFVRIKVGRVGSTHRNIKQEIRFVEDTDKDEALFDLLFSGGPQRSLIFVNTKYKCDKVDDYLYNKGLPVTSIHSDRTQREREDALRSFRTGRCPILVATGVTARGLDVANVKHVINYDLPSGQHGGITEYVHRIGRTARIGNEGKATSFFNDDNKDIAEDLVKVLIESEQEVSDFLEEFKPQNLSAIEWHDGTDEESDDGLGGGFSGEAGGFDVGATFGNEAAASFGSAGGFDGEGFSADADNKVASCVDAHMEEVFCSYLATKSALNLGSLDTLCFAYLRPHLFSPSDEPRAACSEHRATHPYAATTMGSFWHSIAYFFRLPFHIQWRTALVQLPRFVPLSILHLTSPKGPHPFLIALPSRKGHLIYAYTFVPPAPVDADAESEEQRKETGEWHVPVVLDLHGGGFIMGSPLEQAPYASMMSRELGAIVLSVSYRIGPFHQFPAAIHDAEDVLSAILDTSGTSEAGKVLRQEVQRYYSMVRTNVLEGKNKNEPVLQHIEQVTDIVLDPTHLAISGFSAGGNIALNMAISVPPCPQMGMMESQTLGPADHDCMSPTLPTNRRATILDDPFQSWPSPLPPPEVQPRLLPLLLFYPSLDARLLPHERPRKPMPSALKPDDHHVEKPRQPGLFSILGPTYLPKKLRAHPRASPGLNDPEYIQKNAAIFLVLPEKDSLAVQSDVWVDKMNSSNWTGPVRFGDGRAGDWDGATGGDSEGQESCSNASNAKNAGLEIWHAPGCRHGWTQFPNAFVPEHEAREREAVFARTVRFVREKWERELVLEC</sequence>
<feature type="domain" description="DEAD-box RNA helicase Q" evidence="11">
    <location>
        <begin position="119"/>
        <end position="147"/>
    </location>
</feature>
<dbReference type="EMBL" id="KB445641">
    <property type="protein sequence ID" value="EMD65624.1"/>
    <property type="molecule type" value="Genomic_DNA"/>
</dbReference>
<protein>
    <recommendedName>
        <fullName evidence="1">RNA helicase</fullName>
        <ecNumber evidence="1">3.6.4.13</ecNumber>
    </recommendedName>
</protein>
<comment type="catalytic activity">
    <reaction evidence="6">
        <text>ATP + H2O = ADP + phosphate + H(+)</text>
        <dbReference type="Rhea" id="RHEA:13065"/>
        <dbReference type="ChEBI" id="CHEBI:15377"/>
        <dbReference type="ChEBI" id="CHEBI:15378"/>
        <dbReference type="ChEBI" id="CHEBI:30616"/>
        <dbReference type="ChEBI" id="CHEBI:43474"/>
        <dbReference type="ChEBI" id="CHEBI:456216"/>
        <dbReference type="EC" id="3.6.4.13"/>
    </reaction>
</comment>
<feature type="short sequence motif" description="Q motif" evidence="7">
    <location>
        <begin position="119"/>
        <end position="147"/>
    </location>
</feature>
<dbReference type="EC" id="3.6.4.13" evidence="1"/>
<gene>
    <name evidence="12" type="ORF">COCSADRAFT_189393</name>
</gene>
<dbReference type="STRING" id="665912.M2RFU4"/>
<dbReference type="GO" id="GO:0005524">
    <property type="term" value="F:ATP binding"/>
    <property type="evidence" value="ECO:0007669"/>
    <property type="project" value="UniProtKB-KW"/>
</dbReference>
<dbReference type="eggNOG" id="KOG0335">
    <property type="taxonomic scope" value="Eukaryota"/>
</dbReference>
<keyword evidence="3" id="KW-0378">Hydrolase</keyword>
<dbReference type="InterPro" id="IPR029058">
    <property type="entry name" value="AB_hydrolase_fold"/>
</dbReference>
<evidence type="ECO:0000259" key="9">
    <source>
        <dbReference type="PROSITE" id="PS51192"/>
    </source>
</evidence>
<dbReference type="OrthoDB" id="408631at2759"/>
<organism evidence="12 13">
    <name type="scientific">Cochliobolus sativus (strain ND90Pr / ATCC 201652)</name>
    <name type="common">Common root rot and spot blotch fungus</name>
    <name type="synonym">Bipolaris sorokiniana</name>
    <dbReference type="NCBI Taxonomy" id="665912"/>
    <lineage>
        <taxon>Eukaryota</taxon>
        <taxon>Fungi</taxon>
        <taxon>Dikarya</taxon>
        <taxon>Ascomycota</taxon>
        <taxon>Pezizomycotina</taxon>
        <taxon>Dothideomycetes</taxon>
        <taxon>Pleosporomycetidae</taxon>
        <taxon>Pleosporales</taxon>
        <taxon>Pleosporineae</taxon>
        <taxon>Pleosporaceae</taxon>
        <taxon>Bipolaris</taxon>
    </lineage>
</organism>